<protein>
    <submittedName>
        <fullName evidence="1">Uncharacterized protein</fullName>
    </submittedName>
</protein>
<proteinExistence type="predicted"/>
<organism evidence="1">
    <name type="scientific">Arundo donax</name>
    <name type="common">Giant reed</name>
    <name type="synonym">Donax arundinaceus</name>
    <dbReference type="NCBI Taxonomy" id="35708"/>
    <lineage>
        <taxon>Eukaryota</taxon>
        <taxon>Viridiplantae</taxon>
        <taxon>Streptophyta</taxon>
        <taxon>Embryophyta</taxon>
        <taxon>Tracheophyta</taxon>
        <taxon>Spermatophyta</taxon>
        <taxon>Magnoliopsida</taxon>
        <taxon>Liliopsida</taxon>
        <taxon>Poales</taxon>
        <taxon>Poaceae</taxon>
        <taxon>PACMAD clade</taxon>
        <taxon>Arundinoideae</taxon>
        <taxon>Arundineae</taxon>
        <taxon>Arundo</taxon>
    </lineage>
</organism>
<sequence length="21" mass="2559">MCYFTRCKALQLSFLKKEVSY</sequence>
<dbReference type="AlphaFoldDB" id="A0A0A8Y5W9"/>
<accession>A0A0A8Y5W9</accession>
<reference evidence="1" key="1">
    <citation type="submission" date="2014-09" db="EMBL/GenBank/DDBJ databases">
        <authorList>
            <person name="Magalhaes I.L.F."/>
            <person name="Oliveira U."/>
            <person name="Santos F.R."/>
            <person name="Vidigal T.H.D.A."/>
            <person name="Brescovit A.D."/>
            <person name="Santos A.J."/>
        </authorList>
    </citation>
    <scope>NUCLEOTIDE SEQUENCE</scope>
    <source>
        <tissue evidence="1">Shoot tissue taken approximately 20 cm above the soil surface</tissue>
    </source>
</reference>
<name>A0A0A8Y5W9_ARUDO</name>
<reference evidence="1" key="2">
    <citation type="journal article" date="2015" name="Data Brief">
        <title>Shoot transcriptome of the giant reed, Arundo donax.</title>
        <authorList>
            <person name="Barrero R.A."/>
            <person name="Guerrero F.D."/>
            <person name="Moolhuijzen P."/>
            <person name="Goolsby J.A."/>
            <person name="Tidwell J."/>
            <person name="Bellgard S.E."/>
            <person name="Bellgard M.I."/>
        </authorList>
    </citation>
    <scope>NUCLEOTIDE SEQUENCE</scope>
    <source>
        <tissue evidence="1">Shoot tissue taken approximately 20 cm above the soil surface</tissue>
    </source>
</reference>
<dbReference type="EMBL" id="GBRH01277517">
    <property type="protein sequence ID" value="JAD20378.1"/>
    <property type="molecule type" value="Transcribed_RNA"/>
</dbReference>
<evidence type="ECO:0000313" key="1">
    <source>
        <dbReference type="EMBL" id="JAD20378.1"/>
    </source>
</evidence>